<feature type="binding site" evidence="3">
    <location>
        <position position="128"/>
    </location>
    <ligand>
        <name>substrate</name>
    </ligand>
</feature>
<dbReference type="PATRIC" id="fig|270351.10.peg.5083"/>
<dbReference type="KEGG" id="maqu:Maq22A_c26495"/>
<evidence type="ECO:0000256" key="3">
    <source>
        <dbReference type="PIRSR" id="PIRSR605511-2"/>
    </source>
</evidence>
<comment type="cofactor">
    <cofactor evidence="3">
        <name>Zn(2+)</name>
        <dbReference type="ChEBI" id="CHEBI:29105"/>
    </cofactor>
    <text evidence="3">Binds 1 divalent metal cation per subunit.</text>
</comment>
<gene>
    <name evidence="5" type="ORF">Maq22A_c26495</name>
</gene>
<feature type="binding site" evidence="3">
    <location>
        <position position="185"/>
    </location>
    <ligand>
        <name>a divalent metal cation</name>
        <dbReference type="ChEBI" id="CHEBI:60240"/>
    </ligand>
</feature>
<dbReference type="PRINTS" id="PR01790">
    <property type="entry name" value="SMP30FAMILY"/>
</dbReference>
<keyword evidence="1" id="KW-0378">Hydrolase</keyword>
<accession>A0A0C6FHZ2</accession>
<evidence type="ECO:0000313" key="5">
    <source>
        <dbReference type="EMBL" id="BAQ48163.1"/>
    </source>
</evidence>
<sequence>MWTPTIRYPDPAIEVIDPSFARYRVFSAGVERLATGCRWSEGPVWFGDTRALLWSDIPNNRILRYDEETGAVSAFRKPSNFANGNTRDRQGRLVTCEHGGRRVTRTEYDGAVTVLADRFEGKRLNSPNDVVVARDGAVWFTDPPFGILGNYEGERAEPELPQNVYRLDPVTGVLEAAATNLAGPNGLCFSPDESILYLVESRAQPNRRILAFDVSGARLSNQRVHIDAGPGTPDGFRCDTDGNLWCGWGMGDDALDGVMVFNPEGQLIGRIRLPERCANLCFGGRHRNRLFMAASQSLYAVYVDAQGVAGG</sequence>
<dbReference type="PANTHER" id="PTHR47572:SF4">
    <property type="entry name" value="LACTONASE DRP35"/>
    <property type="match status" value="1"/>
</dbReference>
<dbReference type="Pfam" id="PF08450">
    <property type="entry name" value="SGL"/>
    <property type="match status" value="1"/>
</dbReference>
<name>A0A0C6FHZ2_9HYPH</name>
<feature type="binding site" evidence="3">
    <location>
        <position position="152"/>
    </location>
    <ligand>
        <name>substrate</name>
    </ligand>
</feature>
<evidence type="ECO:0000256" key="1">
    <source>
        <dbReference type="ARBA" id="ARBA00022801"/>
    </source>
</evidence>
<reference evidence="6" key="2">
    <citation type="submission" date="2015-01" db="EMBL/GenBank/DDBJ databases">
        <title>Complete genome sequence of Methylobacterium aquaticum strain 22A.</title>
        <authorList>
            <person name="Tani A."/>
            <person name="Ogura Y."/>
            <person name="Hayashi T."/>
        </authorList>
    </citation>
    <scope>NUCLEOTIDE SEQUENCE [LARGE SCALE GENOMIC DNA]</scope>
    <source>
        <strain evidence="6">MA-22A</strain>
    </source>
</reference>
<feature type="binding site" evidence="3">
    <location>
        <position position="41"/>
    </location>
    <ligand>
        <name>a divalent metal cation</name>
        <dbReference type="ChEBI" id="CHEBI:60240"/>
    </ligand>
</feature>
<feature type="binding site" evidence="3">
    <location>
        <position position="234"/>
    </location>
    <ligand>
        <name>a divalent metal cation</name>
        <dbReference type="ChEBI" id="CHEBI:60240"/>
    </ligand>
</feature>
<dbReference type="STRING" id="270351.Maq22A_c26495"/>
<reference evidence="5 6" key="1">
    <citation type="journal article" date="2015" name="Genome Announc.">
        <title>Complete Genome Sequence of Methylobacterium aquaticum Strain 22A, Isolated from Racomitrium japonicum Moss.</title>
        <authorList>
            <person name="Tani A."/>
            <person name="Ogura Y."/>
            <person name="Hayashi T."/>
            <person name="Kimbara K."/>
        </authorList>
    </citation>
    <scope>NUCLEOTIDE SEQUENCE [LARGE SCALE GENOMIC DNA]</scope>
    <source>
        <strain evidence="5 6">MA-22A</strain>
    </source>
</reference>
<organism evidence="5 6">
    <name type="scientific">Methylobacterium aquaticum</name>
    <dbReference type="NCBI Taxonomy" id="270351"/>
    <lineage>
        <taxon>Bacteria</taxon>
        <taxon>Pseudomonadati</taxon>
        <taxon>Pseudomonadota</taxon>
        <taxon>Alphaproteobacteria</taxon>
        <taxon>Hyphomicrobiales</taxon>
        <taxon>Methylobacteriaceae</taxon>
        <taxon>Methylobacterium</taxon>
    </lineage>
</organism>
<dbReference type="GO" id="GO:0016787">
    <property type="term" value="F:hydrolase activity"/>
    <property type="evidence" value="ECO:0007669"/>
    <property type="project" value="UniProtKB-KW"/>
</dbReference>
<protein>
    <submittedName>
        <fullName evidence="5">Gluconolactonase</fullName>
    </submittedName>
</protein>
<keyword evidence="3" id="KW-0479">Metal-binding</keyword>
<dbReference type="Proteomes" id="UP000061432">
    <property type="component" value="Chromosome"/>
</dbReference>
<dbReference type="SUPFAM" id="SSF63829">
    <property type="entry name" value="Calcium-dependent phosphotriesterase"/>
    <property type="match status" value="1"/>
</dbReference>
<keyword evidence="3" id="KW-0862">Zinc</keyword>
<feature type="active site" description="Proton donor/acceptor" evidence="2">
    <location>
        <position position="234"/>
    </location>
</feature>
<dbReference type="EMBL" id="AP014704">
    <property type="protein sequence ID" value="BAQ48163.1"/>
    <property type="molecule type" value="Genomic_DNA"/>
</dbReference>
<dbReference type="InterPro" id="IPR013658">
    <property type="entry name" value="SGL"/>
</dbReference>
<dbReference type="RefSeq" id="WP_060848960.1">
    <property type="nucleotide sequence ID" value="NZ_AP014704.1"/>
</dbReference>
<dbReference type="InterPro" id="IPR051262">
    <property type="entry name" value="SMP-30/CGR1_Lactonase"/>
</dbReference>
<dbReference type="InterPro" id="IPR011042">
    <property type="entry name" value="6-blade_b-propeller_TolB-like"/>
</dbReference>
<dbReference type="AlphaFoldDB" id="A0A0C6FHZ2"/>
<dbReference type="PANTHER" id="PTHR47572">
    <property type="entry name" value="LIPOPROTEIN-RELATED"/>
    <property type="match status" value="1"/>
</dbReference>
<dbReference type="Gene3D" id="2.120.10.30">
    <property type="entry name" value="TolB, C-terminal domain"/>
    <property type="match status" value="1"/>
</dbReference>
<dbReference type="GO" id="GO:0046872">
    <property type="term" value="F:metal ion binding"/>
    <property type="evidence" value="ECO:0007669"/>
    <property type="project" value="UniProtKB-KW"/>
</dbReference>
<dbReference type="OrthoDB" id="241638at2"/>
<evidence type="ECO:0000313" key="6">
    <source>
        <dbReference type="Proteomes" id="UP000061432"/>
    </source>
</evidence>
<evidence type="ECO:0000256" key="2">
    <source>
        <dbReference type="PIRSR" id="PIRSR605511-1"/>
    </source>
</evidence>
<evidence type="ECO:0000259" key="4">
    <source>
        <dbReference type="Pfam" id="PF08450"/>
    </source>
</evidence>
<feature type="domain" description="SMP-30/Gluconolactonase/LRE-like region" evidence="4">
    <location>
        <begin position="39"/>
        <end position="295"/>
    </location>
</feature>
<dbReference type="InterPro" id="IPR005511">
    <property type="entry name" value="SMP-30"/>
</dbReference>
<proteinExistence type="predicted"/>